<sequence>MLLKPSVYNALIFLFAQSALAAKDEDHNVDPRSAEFWGQIMAIIVLVVLSGIVAGLTLGLMSLDTTNLSILEIAGTPKQQYYASRIIPIRKNGHILLTTLLLTNTVLNETLPILFDGIFSKGFISVIASTALLVLFAEILPQAIFSKHGLAIGAMFAVPVRVLIVIWSIVAWPIAKFLDYLLGTHAGFTYGVAEFGALIRLHNKSHYEDGTLKNETVNMLQNVLDMQEQYIGQIVTPVSTMLMLHEDTTLTITAVLQYIKNGYSHIFVYSTEDKEQLNMIPDDQKILGVLDLKTLLGLDQKELNVSIGSMNLNPCLTASSRTPTIQVMSNLLQAENEKIVLVYYTEQDIEIVKQEQDEKLRAMASIRATEIKKHAKSIKCAIRRLFRNACPVCHNLSITESPTTGDVFKSQKIEEGTVVDNTSSAPATIVTTALESGLLGIVTSTDILKQLSFPRQNLNLEHQDSGQLNASKIVQ</sequence>
<dbReference type="InterPro" id="IPR045095">
    <property type="entry name" value="ACDP"/>
</dbReference>
<feature type="transmembrane region" description="Helical" evidence="3">
    <location>
        <begin position="37"/>
        <end position="61"/>
    </location>
</feature>
<evidence type="ECO:0000259" key="5">
    <source>
        <dbReference type="PROSITE" id="PS51846"/>
    </source>
</evidence>
<dbReference type="InterPro" id="IPR002550">
    <property type="entry name" value="CNNM"/>
</dbReference>
<dbReference type="GO" id="GO:0010960">
    <property type="term" value="P:magnesium ion homeostasis"/>
    <property type="evidence" value="ECO:0007669"/>
    <property type="project" value="InterPro"/>
</dbReference>
<gene>
    <name evidence="6" type="primary">PARPA_00267.1 scaffold 610</name>
</gene>
<accession>A0A0B7MV77</accession>
<feature type="chain" id="PRO_5002137602" description="CNNM transmembrane domain-containing protein" evidence="4">
    <location>
        <begin position="22"/>
        <end position="475"/>
    </location>
</feature>
<dbReference type="EMBL" id="LN718954">
    <property type="protein sequence ID" value="CEP06998.1"/>
    <property type="molecule type" value="Genomic_DNA"/>
</dbReference>
<dbReference type="AlphaFoldDB" id="A0A0B7MV77"/>
<evidence type="ECO:0000256" key="4">
    <source>
        <dbReference type="SAM" id="SignalP"/>
    </source>
</evidence>
<dbReference type="GO" id="GO:0016020">
    <property type="term" value="C:membrane"/>
    <property type="evidence" value="ECO:0007669"/>
    <property type="project" value="UniProtKB-UniRule"/>
</dbReference>
<reference evidence="6 7" key="1">
    <citation type="submission" date="2014-09" db="EMBL/GenBank/DDBJ databases">
        <authorList>
            <person name="Ellenberger Sabrina"/>
        </authorList>
    </citation>
    <scope>NUCLEOTIDE SEQUENCE [LARGE SCALE GENOMIC DNA]</scope>
    <source>
        <strain evidence="6 7">CBS 412.66</strain>
    </source>
</reference>
<keyword evidence="2 3" id="KW-1133">Transmembrane helix</keyword>
<dbReference type="PANTHER" id="PTHR12064">
    <property type="entry name" value="METAL TRANSPORTER CNNM"/>
    <property type="match status" value="1"/>
</dbReference>
<protein>
    <recommendedName>
        <fullName evidence="5">CNNM transmembrane domain-containing protein</fullName>
    </recommendedName>
</protein>
<dbReference type="STRING" id="35722.A0A0B7MV77"/>
<dbReference type="PANTHER" id="PTHR12064:SF97">
    <property type="entry name" value="METAL TRANSPORTER CNNM-5"/>
    <property type="match status" value="1"/>
</dbReference>
<name>A0A0B7MV77_9FUNG</name>
<dbReference type="GO" id="GO:0030026">
    <property type="term" value="P:intracellular manganese ion homeostasis"/>
    <property type="evidence" value="ECO:0007669"/>
    <property type="project" value="TreeGrafter"/>
</dbReference>
<feature type="transmembrane region" description="Helical" evidence="3">
    <location>
        <begin position="121"/>
        <end position="140"/>
    </location>
</feature>
<proteinExistence type="predicted"/>
<keyword evidence="2 3" id="KW-0472">Membrane</keyword>
<keyword evidence="1" id="KW-0677">Repeat</keyword>
<feature type="transmembrane region" description="Helical" evidence="3">
    <location>
        <begin position="152"/>
        <end position="174"/>
    </location>
</feature>
<evidence type="ECO:0000256" key="1">
    <source>
        <dbReference type="ARBA" id="ARBA00022737"/>
    </source>
</evidence>
<dbReference type="SUPFAM" id="SSF54631">
    <property type="entry name" value="CBS-domain pair"/>
    <property type="match status" value="1"/>
</dbReference>
<keyword evidence="7" id="KW-1185">Reference proteome</keyword>
<feature type="signal peptide" evidence="4">
    <location>
        <begin position="1"/>
        <end position="21"/>
    </location>
</feature>
<keyword evidence="4" id="KW-0732">Signal</keyword>
<dbReference type="InterPro" id="IPR046342">
    <property type="entry name" value="CBS_dom_sf"/>
</dbReference>
<feature type="transmembrane region" description="Helical" evidence="3">
    <location>
        <begin position="180"/>
        <end position="199"/>
    </location>
</feature>
<evidence type="ECO:0000313" key="7">
    <source>
        <dbReference type="Proteomes" id="UP000054107"/>
    </source>
</evidence>
<dbReference type="GO" id="GO:0005737">
    <property type="term" value="C:cytoplasm"/>
    <property type="evidence" value="ECO:0007669"/>
    <property type="project" value="TreeGrafter"/>
</dbReference>
<dbReference type="PROSITE" id="PS51846">
    <property type="entry name" value="CNNM"/>
    <property type="match status" value="1"/>
</dbReference>
<organism evidence="6 7">
    <name type="scientific">Parasitella parasitica</name>
    <dbReference type="NCBI Taxonomy" id="35722"/>
    <lineage>
        <taxon>Eukaryota</taxon>
        <taxon>Fungi</taxon>
        <taxon>Fungi incertae sedis</taxon>
        <taxon>Mucoromycota</taxon>
        <taxon>Mucoromycotina</taxon>
        <taxon>Mucoromycetes</taxon>
        <taxon>Mucorales</taxon>
        <taxon>Mucorineae</taxon>
        <taxon>Mucoraceae</taxon>
        <taxon>Parasitella</taxon>
    </lineage>
</organism>
<feature type="domain" description="CNNM transmembrane" evidence="5">
    <location>
        <begin position="32"/>
        <end position="216"/>
    </location>
</feature>
<dbReference type="Gene3D" id="3.10.580.10">
    <property type="entry name" value="CBS-domain"/>
    <property type="match status" value="1"/>
</dbReference>
<dbReference type="OrthoDB" id="5353557at2759"/>
<evidence type="ECO:0000256" key="2">
    <source>
        <dbReference type="PROSITE-ProRule" id="PRU01193"/>
    </source>
</evidence>
<dbReference type="Proteomes" id="UP000054107">
    <property type="component" value="Unassembled WGS sequence"/>
</dbReference>
<keyword evidence="2 3" id="KW-0812">Transmembrane</keyword>
<dbReference type="Pfam" id="PF01595">
    <property type="entry name" value="CNNM"/>
    <property type="match status" value="1"/>
</dbReference>
<evidence type="ECO:0000313" key="6">
    <source>
        <dbReference type="EMBL" id="CEP06998.1"/>
    </source>
</evidence>
<evidence type="ECO:0000256" key="3">
    <source>
        <dbReference type="SAM" id="Phobius"/>
    </source>
</evidence>